<feature type="domain" description="HTH cro/C1-type" evidence="1">
    <location>
        <begin position="82"/>
        <end position="117"/>
    </location>
</feature>
<evidence type="ECO:0000313" key="2">
    <source>
        <dbReference type="EMBL" id="QIX22130.1"/>
    </source>
</evidence>
<gene>
    <name evidence="2" type="ORF">FOB41_13715</name>
</gene>
<dbReference type="Pfam" id="PF01381">
    <property type="entry name" value="HTH_3"/>
    <property type="match status" value="1"/>
</dbReference>
<accession>A0A6H0ZQS1</accession>
<reference evidence="2 3" key="1">
    <citation type="submission" date="2020-04" db="EMBL/GenBank/DDBJ databases">
        <title>FDA dAtabase for Regulatory Grade micrObial Sequences (FDA-ARGOS): Supporting development and validation of Infectious Disease Dx tests.</title>
        <authorList>
            <person name="Sciortino C."/>
            <person name="Tallon L."/>
            <person name="Sadzewicz L."/>
            <person name="Vavikolanu K."/>
            <person name="Mehta A."/>
            <person name="Aluvathingal J."/>
            <person name="Nadendla S."/>
            <person name="Nandy P."/>
            <person name="Geyer C."/>
            <person name="Yan Y."/>
            <person name="Sichtig H."/>
        </authorList>
    </citation>
    <scope>NUCLEOTIDE SEQUENCE [LARGE SCALE GENOMIC DNA]</scope>
    <source>
        <strain evidence="2 3">FDAARGOS_633</strain>
    </source>
</reference>
<sequence length="152" mass="16674">MAEIVRIPRRAIAAAEAGVSVFNDHNVRLIEFYETKGIEFLGELTLGKEVARAGARWRVPADLDTVDIGEYHAVNGGVSFQAARALLGLKQTQIAERTGLKSGAIGRVEAGELWPSIIDKLRDFYIKSGVEFLGWSDAHTQLYYGVGARWAV</sequence>
<organism evidence="2 3">
    <name type="scientific">Agrobacterium pusense</name>
    <dbReference type="NCBI Taxonomy" id="648995"/>
    <lineage>
        <taxon>Bacteria</taxon>
        <taxon>Pseudomonadati</taxon>
        <taxon>Pseudomonadota</taxon>
        <taxon>Alphaproteobacteria</taxon>
        <taxon>Hyphomicrobiales</taxon>
        <taxon>Rhizobiaceae</taxon>
        <taxon>Rhizobium/Agrobacterium group</taxon>
        <taxon>Agrobacterium</taxon>
    </lineage>
</organism>
<evidence type="ECO:0000259" key="1">
    <source>
        <dbReference type="Pfam" id="PF01381"/>
    </source>
</evidence>
<dbReference type="GO" id="GO:0003677">
    <property type="term" value="F:DNA binding"/>
    <property type="evidence" value="ECO:0007669"/>
    <property type="project" value="InterPro"/>
</dbReference>
<protein>
    <submittedName>
        <fullName evidence="2">Helix-turn-helix transcriptional regulator</fullName>
    </submittedName>
</protein>
<dbReference type="InterPro" id="IPR010982">
    <property type="entry name" value="Lambda_DNA-bd_dom_sf"/>
</dbReference>
<evidence type="ECO:0000313" key="3">
    <source>
        <dbReference type="Proteomes" id="UP000500870"/>
    </source>
</evidence>
<dbReference type="CDD" id="cd00093">
    <property type="entry name" value="HTH_XRE"/>
    <property type="match status" value="1"/>
</dbReference>
<dbReference type="SUPFAM" id="SSF47413">
    <property type="entry name" value="lambda repressor-like DNA-binding domains"/>
    <property type="match status" value="1"/>
</dbReference>
<dbReference type="InterPro" id="IPR001387">
    <property type="entry name" value="Cro/C1-type_HTH"/>
</dbReference>
<name>A0A6H0ZQS1_9HYPH</name>
<dbReference type="RefSeq" id="WP_169691990.1">
    <property type="nucleotide sequence ID" value="NZ_CP050898.1"/>
</dbReference>
<dbReference type="Gene3D" id="1.10.260.40">
    <property type="entry name" value="lambda repressor-like DNA-binding domains"/>
    <property type="match status" value="1"/>
</dbReference>
<dbReference type="EMBL" id="CP050898">
    <property type="protein sequence ID" value="QIX22130.1"/>
    <property type="molecule type" value="Genomic_DNA"/>
</dbReference>
<proteinExistence type="predicted"/>
<dbReference type="Proteomes" id="UP000500870">
    <property type="component" value="Chromosome 1"/>
</dbReference>
<dbReference type="AlphaFoldDB" id="A0A6H0ZQS1"/>